<reference evidence="1 2" key="1">
    <citation type="submission" date="2023-07" db="EMBL/GenBank/DDBJ databases">
        <title>Sorghum-associated microbial communities from plants grown in Nebraska, USA.</title>
        <authorList>
            <person name="Schachtman D."/>
        </authorList>
    </citation>
    <scope>NUCLEOTIDE SEQUENCE [LARGE SCALE GENOMIC DNA]</scope>
    <source>
        <strain evidence="1 2">BE167</strain>
    </source>
</reference>
<evidence type="ECO:0000313" key="1">
    <source>
        <dbReference type="EMBL" id="MDR7080969.1"/>
    </source>
</evidence>
<comment type="caution">
    <text evidence="1">The sequence shown here is derived from an EMBL/GenBank/DDBJ whole genome shotgun (WGS) entry which is preliminary data.</text>
</comment>
<name>A0ABU1U702_9MICC</name>
<keyword evidence="2" id="KW-1185">Reference proteome</keyword>
<dbReference type="EMBL" id="JAVDVQ010000001">
    <property type="protein sequence ID" value="MDR7080969.1"/>
    <property type="molecule type" value="Genomic_DNA"/>
</dbReference>
<gene>
    <name evidence="1" type="ORF">J2X01_000238</name>
</gene>
<protein>
    <submittedName>
        <fullName evidence="1">Uncharacterized protein</fullName>
    </submittedName>
</protein>
<organism evidence="1 2">
    <name type="scientific">Arthrobacter ginsengisoli</name>
    <dbReference type="NCBI Taxonomy" id="1356565"/>
    <lineage>
        <taxon>Bacteria</taxon>
        <taxon>Bacillati</taxon>
        <taxon>Actinomycetota</taxon>
        <taxon>Actinomycetes</taxon>
        <taxon>Micrococcales</taxon>
        <taxon>Micrococcaceae</taxon>
        <taxon>Arthrobacter</taxon>
    </lineage>
</organism>
<dbReference type="Proteomes" id="UP001252243">
    <property type="component" value="Unassembled WGS sequence"/>
</dbReference>
<sequence length="35" mass="3865">MNKAARRTREAVREAKAAVLAVLIGERLSIRHGGY</sequence>
<evidence type="ECO:0000313" key="2">
    <source>
        <dbReference type="Proteomes" id="UP001252243"/>
    </source>
</evidence>
<proteinExistence type="predicted"/>
<accession>A0ABU1U702</accession>